<dbReference type="WBParaSite" id="nRc.2.0.1.t23430-RA">
    <property type="protein sequence ID" value="nRc.2.0.1.t23430-RA"/>
    <property type="gene ID" value="nRc.2.0.1.g23430"/>
</dbReference>
<feature type="region of interest" description="Disordered" evidence="1">
    <location>
        <begin position="1"/>
        <end position="77"/>
    </location>
</feature>
<evidence type="ECO:0000256" key="1">
    <source>
        <dbReference type="SAM" id="MobiDB-lite"/>
    </source>
</evidence>
<proteinExistence type="predicted"/>
<evidence type="ECO:0000313" key="3">
    <source>
        <dbReference type="WBParaSite" id="nRc.2.0.1.t23430-RA"/>
    </source>
</evidence>
<name>A0A915JCB5_ROMCU</name>
<accession>A0A915JCB5</accession>
<organism evidence="2 3">
    <name type="scientific">Romanomermis culicivorax</name>
    <name type="common">Nematode worm</name>
    <dbReference type="NCBI Taxonomy" id="13658"/>
    <lineage>
        <taxon>Eukaryota</taxon>
        <taxon>Metazoa</taxon>
        <taxon>Ecdysozoa</taxon>
        <taxon>Nematoda</taxon>
        <taxon>Enoplea</taxon>
        <taxon>Dorylaimia</taxon>
        <taxon>Mermithida</taxon>
        <taxon>Mermithoidea</taxon>
        <taxon>Mermithidae</taxon>
        <taxon>Romanomermis</taxon>
    </lineage>
</organism>
<dbReference type="Proteomes" id="UP000887565">
    <property type="component" value="Unplaced"/>
</dbReference>
<keyword evidence="2" id="KW-1185">Reference proteome</keyword>
<dbReference type="AlphaFoldDB" id="A0A915JCB5"/>
<sequence>MSWSSQIHEQFKEIQIQESSPKPMGGFGRGRLVANSCESPSTSLTQNGASNAKSPRSFSFKLNPNENKAADSPAPQPQIIKSIFGGGSNTSNAFSSDSTPCATFGSVSSTFGSSFGNSTADPTFSVENATATTTFGTLADTDSTHPISSVCQEKIVGDAFDMEDEKRKTLKLEGFDPEV</sequence>
<feature type="compositionally biased region" description="Polar residues" evidence="1">
    <location>
        <begin position="36"/>
        <end position="66"/>
    </location>
</feature>
<evidence type="ECO:0000313" key="2">
    <source>
        <dbReference type="Proteomes" id="UP000887565"/>
    </source>
</evidence>
<reference evidence="3" key="1">
    <citation type="submission" date="2022-11" db="UniProtKB">
        <authorList>
            <consortium name="WormBaseParasite"/>
        </authorList>
    </citation>
    <scope>IDENTIFICATION</scope>
</reference>
<protein>
    <submittedName>
        <fullName evidence="3">Uncharacterized protein</fullName>
    </submittedName>
</protein>